<gene>
    <name evidence="1" type="ORF">PECUL_23A031740</name>
</gene>
<organism evidence="1 2">
    <name type="scientific">Pelobates cultripes</name>
    <name type="common">Western spadefoot toad</name>
    <dbReference type="NCBI Taxonomy" id="61616"/>
    <lineage>
        <taxon>Eukaryota</taxon>
        <taxon>Metazoa</taxon>
        <taxon>Chordata</taxon>
        <taxon>Craniata</taxon>
        <taxon>Vertebrata</taxon>
        <taxon>Euteleostomi</taxon>
        <taxon>Amphibia</taxon>
        <taxon>Batrachia</taxon>
        <taxon>Anura</taxon>
        <taxon>Pelobatoidea</taxon>
        <taxon>Pelobatidae</taxon>
        <taxon>Pelobates</taxon>
    </lineage>
</organism>
<reference evidence="1" key="1">
    <citation type="submission" date="2022-03" db="EMBL/GenBank/DDBJ databases">
        <authorList>
            <person name="Alioto T."/>
            <person name="Alioto T."/>
            <person name="Gomez Garrido J."/>
        </authorList>
    </citation>
    <scope>NUCLEOTIDE SEQUENCE</scope>
</reference>
<evidence type="ECO:0000313" key="2">
    <source>
        <dbReference type="Proteomes" id="UP001295444"/>
    </source>
</evidence>
<proteinExistence type="predicted"/>
<evidence type="ECO:0000313" key="1">
    <source>
        <dbReference type="EMBL" id="CAH2251713.1"/>
    </source>
</evidence>
<dbReference type="Proteomes" id="UP001295444">
    <property type="component" value="Chromosome 02"/>
</dbReference>
<accession>A0AAD1VVL2</accession>
<dbReference type="PANTHER" id="PTHR21301">
    <property type="entry name" value="REVERSE TRANSCRIPTASE"/>
    <property type="match status" value="1"/>
</dbReference>
<dbReference type="PANTHER" id="PTHR21301:SF10">
    <property type="entry name" value="REVERSE TRANSCRIPTASE DOMAIN-CONTAINING PROTEIN"/>
    <property type="match status" value="1"/>
</dbReference>
<keyword evidence="2" id="KW-1185">Reference proteome</keyword>
<protein>
    <submittedName>
        <fullName evidence="1">Uncharacterized protein</fullName>
    </submittedName>
</protein>
<dbReference type="EMBL" id="OW240913">
    <property type="protein sequence ID" value="CAH2251713.1"/>
    <property type="molecule type" value="Genomic_DNA"/>
</dbReference>
<dbReference type="AlphaFoldDB" id="A0AAD1VVL2"/>
<name>A0AAD1VVL2_PELCU</name>
<sequence>MQFKKKNTFDPMPNQATIKTFMRSVQKETTDHLGITHPHHSNCSKQDREIIKSLAIRSADKGGGIQDYSKYRLEILHQLSDSDTYLKLNGDPTIQVKRLIETTLQKGLEQEFLDQDFWEFLQQSNPRTPVIYILPKIHKSLQDPPGRPIVSAVGAILDPLAR</sequence>